<feature type="compositionally biased region" description="Basic and acidic residues" evidence="1">
    <location>
        <begin position="758"/>
        <end position="792"/>
    </location>
</feature>
<dbReference type="Proteomes" id="UP000030671">
    <property type="component" value="Unassembled WGS sequence"/>
</dbReference>
<gene>
    <name evidence="2" type="ORF">HETIRDRAFT_445428</name>
</gene>
<dbReference type="KEGG" id="hir:HETIRDRAFT_445428"/>
<reference evidence="2 3" key="1">
    <citation type="journal article" date="2012" name="New Phytol.">
        <title>Insight into trade-off between wood decay and parasitism from the genome of a fungal forest pathogen.</title>
        <authorList>
            <person name="Olson A."/>
            <person name="Aerts A."/>
            <person name="Asiegbu F."/>
            <person name="Belbahri L."/>
            <person name="Bouzid O."/>
            <person name="Broberg A."/>
            <person name="Canback B."/>
            <person name="Coutinho P.M."/>
            <person name="Cullen D."/>
            <person name="Dalman K."/>
            <person name="Deflorio G."/>
            <person name="van Diepen L.T."/>
            <person name="Dunand C."/>
            <person name="Duplessis S."/>
            <person name="Durling M."/>
            <person name="Gonthier P."/>
            <person name="Grimwood J."/>
            <person name="Fossdal C.G."/>
            <person name="Hansson D."/>
            <person name="Henrissat B."/>
            <person name="Hietala A."/>
            <person name="Himmelstrand K."/>
            <person name="Hoffmeister D."/>
            <person name="Hogberg N."/>
            <person name="James T.Y."/>
            <person name="Karlsson M."/>
            <person name="Kohler A."/>
            <person name="Kues U."/>
            <person name="Lee Y.H."/>
            <person name="Lin Y.C."/>
            <person name="Lind M."/>
            <person name="Lindquist E."/>
            <person name="Lombard V."/>
            <person name="Lucas S."/>
            <person name="Lunden K."/>
            <person name="Morin E."/>
            <person name="Murat C."/>
            <person name="Park J."/>
            <person name="Raffaello T."/>
            <person name="Rouze P."/>
            <person name="Salamov A."/>
            <person name="Schmutz J."/>
            <person name="Solheim H."/>
            <person name="Stahlberg J."/>
            <person name="Velez H."/>
            <person name="de Vries R.P."/>
            <person name="Wiebenga A."/>
            <person name="Woodward S."/>
            <person name="Yakovlev I."/>
            <person name="Garbelotto M."/>
            <person name="Martin F."/>
            <person name="Grigoriev I.V."/>
            <person name="Stenlid J."/>
        </authorList>
    </citation>
    <scope>NUCLEOTIDE SEQUENCE [LARGE SCALE GENOMIC DNA]</scope>
    <source>
        <strain evidence="2 3">TC 32-1</strain>
    </source>
</reference>
<feature type="compositionally biased region" description="Basic and acidic residues" evidence="1">
    <location>
        <begin position="832"/>
        <end position="852"/>
    </location>
</feature>
<proteinExistence type="predicted"/>
<feature type="compositionally biased region" description="Basic and acidic residues" evidence="1">
    <location>
        <begin position="716"/>
        <end position="726"/>
    </location>
</feature>
<dbReference type="RefSeq" id="XP_009547885.1">
    <property type="nucleotide sequence ID" value="XM_009549590.1"/>
</dbReference>
<feature type="region of interest" description="Disordered" evidence="1">
    <location>
        <begin position="1"/>
        <end position="67"/>
    </location>
</feature>
<dbReference type="AlphaFoldDB" id="W4K623"/>
<feature type="compositionally biased region" description="Basic and acidic residues" evidence="1">
    <location>
        <begin position="556"/>
        <end position="566"/>
    </location>
</feature>
<feature type="compositionally biased region" description="Basic and acidic residues" evidence="1">
    <location>
        <begin position="453"/>
        <end position="471"/>
    </location>
</feature>
<dbReference type="EMBL" id="KI925459">
    <property type="protein sequence ID" value="ETW81224.1"/>
    <property type="molecule type" value="Genomic_DNA"/>
</dbReference>
<feature type="compositionally biased region" description="Basic and acidic residues" evidence="1">
    <location>
        <begin position="643"/>
        <end position="690"/>
    </location>
</feature>
<dbReference type="eggNOG" id="ENOG502SZ87">
    <property type="taxonomic scope" value="Eukaryota"/>
</dbReference>
<feature type="compositionally biased region" description="Polar residues" evidence="1">
    <location>
        <begin position="213"/>
        <end position="229"/>
    </location>
</feature>
<sequence length="950" mass="106336">MSNRQIKKRKGKVVRERTVTTLTGADEQSTQSFHIPSSDDPTPPGNIMSSPFSVASSSGANNSSSMPPMPFHIPTTFTTFGYNSYMHPMPPHMHSPSQFRPDPSLPPGQADLEALERLKEAIKNNEHEIYRAVPQPAVLASLYKGLIDSVQSHVPPHPEQVPPGYQGVSSLKPGFDAAPQQLSKGSSNVPPGLTASNSSSDTRLSVTVARYDGSSNGHATSDSKASATLSGPAGSDVSRPNGLRQDPEPNKSDPQSLSRPVVAESTYPRGSSISNLPGKSLPDAKDDLRVRDAGWPSRGGPPGSEDRQRSDSDRPVPRDNRGPPPDRAMPPRDQRIYERERDIDRDRERDRLRDRDWDRDRDRDRRYDWRRDDRRPVDRRPPPEERHYEPRPGAERRWDPPVDSGRDKRADRPDERIPGGVRPANSADRFPADERPVPARTGPPVDMQSQRAPPDHEPRTGPPPSRDDRSVKPLGVPSLGENVRGPPVEEHPPPRSAVPLEERISRPPSLQDRISAAPAPPQRADERPARPVPTLEERLSHTSDDRASLSNVPRGRIGDDRSRIVEPTRPGPPADRDERPRMPTNAPVDRFPKNATDDRAAPPVSSRAATYTRAPSVTREEPRPPPRAVSPLHSSARLPPPQPKHDYRPREPSRERGSDFRPYYRTEFDRPLEDDRRSENMDLEPGRYGDSRAPYRRYDWAPALSSPPRNDIYGSEAERRRTDYSREWYNARPPGWEDARAYWETKTHRPSGSEDWEREYSSRYGDHRGEPWDDRDRRYGETSAEPHARGGFEPRPLSTRLADSYSQDERGSYPPRPPFEASRVRPRSPSPVRDDRDRDELRPPLKRSREEGYGAPALYDAPPGLGLSQDRSRGSPPPVPPSFGEVGGSRYYNNHGIDGERGYRDAYGSYDRGRRSPPSGSRAAYNGGGMGARSGSNERRYGMPPGGRSV</sequence>
<protein>
    <submittedName>
        <fullName evidence="2">Uncharacterized protein</fullName>
    </submittedName>
</protein>
<feature type="compositionally biased region" description="Basic residues" evidence="1">
    <location>
        <begin position="1"/>
        <end position="12"/>
    </location>
</feature>
<feature type="compositionally biased region" description="Basic and acidic residues" evidence="1">
    <location>
        <begin position="282"/>
        <end position="292"/>
    </location>
</feature>
<dbReference type="OrthoDB" id="3184410at2759"/>
<feature type="compositionally biased region" description="Polar residues" evidence="1">
    <location>
        <begin position="19"/>
        <end position="35"/>
    </location>
</feature>
<feature type="compositionally biased region" description="Polar residues" evidence="1">
    <location>
        <begin position="180"/>
        <end position="205"/>
    </location>
</feature>
<feature type="compositionally biased region" description="Polar residues" evidence="1">
    <location>
        <begin position="268"/>
        <end position="277"/>
    </location>
</feature>
<accession>W4K623</accession>
<feature type="compositionally biased region" description="Basic and acidic residues" evidence="1">
    <location>
        <begin position="329"/>
        <end position="417"/>
    </location>
</feature>
<feature type="compositionally biased region" description="Basic and acidic residues" evidence="1">
    <location>
        <begin position="523"/>
        <end position="547"/>
    </location>
</feature>
<dbReference type="HOGENOM" id="CLU_278490_0_0_1"/>
<feature type="compositionally biased region" description="Basic and acidic residues" evidence="1">
    <location>
        <begin position="304"/>
        <end position="321"/>
    </location>
</feature>
<organism evidence="2 3">
    <name type="scientific">Heterobasidion irregulare (strain TC 32-1)</name>
    <dbReference type="NCBI Taxonomy" id="747525"/>
    <lineage>
        <taxon>Eukaryota</taxon>
        <taxon>Fungi</taxon>
        <taxon>Dikarya</taxon>
        <taxon>Basidiomycota</taxon>
        <taxon>Agaricomycotina</taxon>
        <taxon>Agaricomycetes</taxon>
        <taxon>Russulales</taxon>
        <taxon>Bondarzewiaceae</taxon>
        <taxon>Heterobasidion</taxon>
        <taxon>Heterobasidion annosum species complex</taxon>
    </lineage>
</organism>
<evidence type="ECO:0000313" key="3">
    <source>
        <dbReference type="Proteomes" id="UP000030671"/>
    </source>
</evidence>
<evidence type="ECO:0000256" key="1">
    <source>
        <dbReference type="SAM" id="MobiDB-lite"/>
    </source>
</evidence>
<dbReference type="GeneID" id="20675627"/>
<feature type="region of interest" description="Disordered" evidence="1">
    <location>
        <begin position="151"/>
        <end position="727"/>
    </location>
</feature>
<feature type="compositionally biased region" description="Low complexity" evidence="1">
    <location>
        <begin position="49"/>
        <end position="65"/>
    </location>
</feature>
<name>W4K623_HETIT</name>
<evidence type="ECO:0000313" key="2">
    <source>
        <dbReference type="EMBL" id="ETW81224.1"/>
    </source>
</evidence>
<feature type="compositionally biased region" description="Basic and acidic residues" evidence="1">
    <location>
        <begin position="590"/>
        <end position="600"/>
    </location>
</feature>
<feature type="region of interest" description="Disordered" evidence="1">
    <location>
        <begin position="746"/>
        <end position="950"/>
    </location>
</feature>
<dbReference type="InParanoid" id="W4K623"/>
<keyword evidence="3" id="KW-1185">Reference proteome</keyword>